<protein>
    <recommendedName>
        <fullName evidence="3">Alkylmercury lyase</fullName>
    </recommendedName>
</protein>
<dbReference type="eggNOG" id="ENOG5031T0U">
    <property type="taxonomic scope" value="Bacteria"/>
</dbReference>
<gene>
    <name evidence="1" type="ordered locus">MycrhN_3075</name>
</gene>
<accession>G8RLI1</accession>
<organism evidence="1 2">
    <name type="scientific">Mycolicibacterium rhodesiae (strain NBB3)</name>
    <name type="common">Mycobacterium rhodesiae</name>
    <dbReference type="NCBI Taxonomy" id="710685"/>
    <lineage>
        <taxon>Bacteria</taxon>
        <taxon>Bacillati</taxon>
        <taxon>Actinomycetota</taxon>
        <taxon>Actinomycetes</taxon>
        <taxon>Mycobacteriales</taxon>
        <taxon>Mycobacteriaceae</taxon>
        <taxon>Mycolicibacterium</taxon>
    </lineage>
</organism>
<keyword evidence="2" id="KW-1185">Reference proteome</keyword>
<name>G8RLI1_MYCRN</name>
<sequence length="108" mass="11796">MGSGLSPRYFRGHVERVWRMRVEFLSSEACRNAPAVRRLLDDCLAEADIEVQVVERLGAFRSPSVLVDGIDVVQPGDAISGDACRLDLPTREQILAALTNAMRGLGDA</sequence>
<evidence type="ECO:0008006" key="3">
    <source>
        <dbReference type="Google" id="ProtNLM"/>
    </source>
</evidence>
<dbReference type="EMBL" id="CP003169">
    <property type="protein sequence ID" value="AEV73613.1"/>
    <property type="molecule type" value="Genomic_DNA"/>
</dbReference>
<dbReference type="HOGENOM" id="CLU_174739_0_0_11"/>
<evidence type="ECO:0000313" key="2">
    <source>
        <dbReference type="Proteomes" id="UP000005442"/>
    </source>
</evidence>
<dbReference type="Proteomes" id="UP000005442">
    <property type="component" value="Chromosome"/>
</dbReference>
<proteinExistence type="predicted"/>
<dbReference type="AlphaFoldDB" id="G8RLI1"/>
<dbReference type="KEGG" id="mrh:MycrhN_3075"/>
<reference evidence="1 2" key="1">
    <citation type="submission" date="2011-12" db="EMBL/GenBank/DDBJ databases">
        <title>Complete sequence of Mycobacterium rhodesiae NBB3.</title>
        <authorList>
            <consortium name="US DOE Joint Genome Institute"/>
            <person name="Lucas S."/>
            <person name="Han J."/>
            <person name="Lapidus A."/>
            <person name="Cheng J.-F."/>
            <person name="Goodwin L."/>
            <person name="Pitluck S."/>
            <person name="Peters L."/>
            <person name="Mikhailova N."/>
            <person name="Gu W."/>
            <person name="Detter J.C."/>
            <person name="Han C."/>
            <person name="Tapia R."/>
            <person name="Land M."/>
            <person name="Hauser L."/>
            <person name="Kyrpides N."/>
            <person name="Ivanova N."/>
            <person name="Pagani I."/>
            <person name="Mattes T."/>
            <person name="Holmes A."/>
            <person name="Rutledge P."/>
            <person name="Paulsen I."/>
            <person name="Coleman N."/>
            <person name="Woyke T."/>
        </authorList>
    </citation>
    <scope>NUCLEOTIDE SEQUENCE [LARGE SCALE GENOMIC DNA]</scope>
    <source>
        <strain evidence="1 2">NBB3</strain>
    </source>
</reference>
<evidence type="ECO:0000313" key="1">
    <source>
        <dbReference type="EMBL" id="AEV73613.1"/>
    </source>
</evidence>